<keyword evidence="3" id="KW-1133">Transmembrane helix</keyword>
<keyword evidence="6" id="KW-1185">Reference proteome</keyword>
<evidence type="ECO:0000256" key="2">
    <source>
        <dbReference type="SAM" id="MobiDB-lite"/>
    </source>
</evidence>
<comment type="caution">
    <text evidence="1">Lacks conserved residue(s) required for the propagation of feature annotation.</text>
</comment>
<feature type="short sequence motif" description="GXSXG" evidence="1">
    <location>
        <begin position="37"/>
        <end position="41"/>
    </location>
</feature>
<reference evidence="5 6" key="1">
    <citation type="submission" date="2021-04" db="EMBL/GenBank/DDBJ databases">
        <title>The genome sequence of Ideonella sp. 3Y2.</title>
        <authorList>
            <person name="Liu Y."/>
        </authorList>
    </citation>
    <scope>NUCLEOTIDE SEQUENCE [LARGE SCALE GENOMIC DNA]</scope>
    <source>
        <strain evidence="5 6">3Y2</strain>
    </source>
</reference>
<feature type="compositionally biased region" description="Basic and acidic residues" evidence="2">
    <location>
        <begin position="360"/>
        <end position="373"/>
    </location>
</feature>
<dbReference type="PROSITE" id="PS51635">
    <property type="entry name" value="PNPLA"/>
    <property type="match status" value="1"/>
</dbReference>
<feature type="transmembrane region" description="Helical" evidence="3">
    <location>
        <begin position="217"/>
        <end position="237"/>
    </location>
</feature>
<name>A0A941BKL1_9BURK</name>
<feature type="transmembrane region" description="Helical" evidence="3">
    <location>
        <begin position="186"/>
        <end position="205"/>
    </location>
</feature>
<dbReference type="Proteomes" id="UP000676246">
    <property type="component" value="Unassembled WGS sequence"/>
</dbReference>
<comment type="caution">
    <text evidence="5">The sequence shown here is derived from an EMBL/GenBank/DDBJ whole genome shotgun (WGS) entry which is preliminary data.</text>
</comment>
<dbReference type="GO" id="GO:0006629">
    <property type="term" value="P:lipid metabolic process"/>
    <property type="evidence" value="ECO:0007669"/>
    <property type="project" value="InterPro"/>
</dbReference>
<accession>A0A941BKL1</accession>
<sequence>MDEHCDLVMKGGITSGVVYPRLVAELATRYRFKNIGGTSAGAIAAGACAAAEYGRRHGHAQAFERLGELPQQLGEPITPEGRTRLFTLFRPTPALRRHFAVMVGALNAGPRDAARAVLWGLVKMQAGLALLALALGSVLLWPLLQAVAPALPTAAMATGGATAMALCALAAALASRALLHGHALRAAGVAALAVGALAVFLRLLAPATDWPTALGHGLAVWVVALLWMLPVVALVTWRFGRGLLAGLHANGYGLCSGQGDAHTPPDQPALTDWLTGYFNTLAGKAPDGPPLRFGELWGHDDPELPRDINLEVMTSAVSQQMVYGIPLRPGTPRFFYDPVEWARLFPPSVMQALDEALRAHPEGDGSEPLREGSRVLGPEGRPLRPLPRRADWPVVVAVRMSLSFPVLLSAVPLYAIDWSLKTNAQCRQAIDAAATPEQRAAHPLQAKRIWFSDGGIGSNMPLHLFDALLPGHPTFAVNLKTAHPDYPIHDQVPGNEGGRVYLPVDNRGGSQRFWNAPDDAAPLGGLVGFLASIVDTMQNWRDEIQFPYPGFRDRIVQISQRPDEGGLNLDMPPKNIEALSRAGAMAAARLIDRFHPAGAEGGAGWHNHEQVRLGTFLGTVQPGSAALAPSLASGEWTPLLKDLRYDAPQRALAGEFMAVLNQLAQLGPDSGLSLESGALKPLAQIRITPRI</sequence>
<evidence type="ECO:0000313" key="6">
    <source>
        <dbReference type="Proteomes" id="UP000676246"/>
    </source>
</evidence>
<evidence type="ECO:0000313" key="5">
    <source>
        <dbReference type="EMBL" id="MBQ0930244.1"/>
    </source>
</evidence>
<gene>
    <name evidence="5" type="ORF">KAK03_07050</name>
</gene>
<feature type="region of interest" description="Disordered" evidence="2">
    <location>
        <begin position="360"/>
        <end position="382"/>
    </location>
</feature>
<evidence type="ECO:0000256" key="1">
    <source>
        <dbReference type="PROSITE-ProRule" id="PRU01161"/>
    </source>
</evidence>
<keyword evidence="3" id="KW-0472">Membrane</keyword>
<feature type="domain" description="PNPLA" evidence="4">
    <location>
        <begin position="7"/>
        <end position="157"/>
    </location>
</feature>
<protein>
    <submittedName>
        <fullName evidence="5">Patatin-like phospholipase family protein</fullName>
    </submittedName>
</protein>
<feature type="transmembrane region" description="Helical" evidence="3">
    <location>
        <begin position="154"/>
        <end position="174"/>
    </location>
</feature>
<evidence type="ECO:0000259" key="4">
    <source>
        <dbReference type="PROSITE" id="PS51635"/>
    </source>
</evidence>
<dbReference type="RefSeq" id="WP_210852795.1">
    <property type="nucleotide sequence ID" value="NZ_JAGQDD010000003.1"/>
</dbReference>
<dbReference type="Pfam" id="PF01734">
    <property type="entry name" value="Patatin"/>
    <property type="match status" value="1"/>
</dbReference>
<proteinExistence type="predicted"/>
<dbReference type="InterPro" id="IPR002641">
    <property type="entry name" value="PNPLA_dom"/>
</dbReference>
<keyword evidence="3" id="KW-0812">Transmembrane</keyword>
<organism evidence="5 6">
    <name type="scientific">Ideonella alba</name>
    <dbReference type="NCBI Taxonomy" id="2824118"/>
    <lineage>
        <taxon>Bacteria</taxon>
        <taxon>Pseudomonadati</taxon>
        <taxon>Pseudomonadota</taxon>
        <taxon>Betaproteobacteria</taxon>
        <taxon>Burkholderiales</taxon>
        <taxon>Sphaerotilaceae</taxon>
        <taxon>Ideonella</taxon>
    </lineage>
</organism>
<evidence type="ECO:0000256" key="3">
    <source>
        <dbReference type="SAM" id="Phobius"/>
    </source>
</evidence>
<dbReference type="AlphaFoldDB" id="A0A941BKL1"/>
<dbReference type="Gene3D" id="3.40.1090.10">
    <property type="entry name" value="Cytosolic phospholipase A2 catalytic domain"/>
    <property type="match status" value="1"/>
</dbReference>
<feature type="transmembrane region" description="Helical" evidence="3">
    <location>
        <begin position="128"/>
        <end position="148"/>
    </location>
</feature>
<dbReference type="EMBL" id="JAGQDD010000003">
    <property type="protein sequence ID" value="MBQ0930244.1"/>
    <property type="molecule type" value="Genomic_DNA"/>
</dbReference>